<dbReference type="AlphaFoldDB" id="A0A1S1HKC0"/>
<dbReference type="Proteomes" id="UP000179588">
    <property type="component" value="Unassembled WGS sequence"/>
</dbReference>
<feature type="domain" description="Transglutaminase-like" evidence="1">
    <location>
        <begin position="126"/>
        <end position="187"/>
    </location>
</feature>
<sequence length="278" mass="32317">MLNSIRSKLFTRQNTAESISSKIHSSISSNIKNVSNSIFYMNLNEKKVPHLDLSKRNLTSLSEEYSQTHINEITRVSKILKETRALFKGSPFKCGNKIRFNRTIEQHKECIDRLSMIRKSDNLSDHLIQSIKSKTGNCGELAYIAYALLHNSGFDADYIIFDDLKNKRFDHAICQVEILGEKYYVDPWFNIFCKKTDYSDVILEKANIWRENGKHISARLVWDEIEKYLKYNDSQFLSSFEIKNEDLQNLTKIIEGKVISSDLPITSVQFIEKIRSIQ</sequence>
<evidence type="ECO:0000313" key="2">
    <source>
        <dbReference type="EMBL" id="OHT22744.1"/>
    </source>
</evidence>
<accession>A0A1S1HKC0</accession>
<reference evidence="2 3" key="1">
    <citation type="submission" date="2016-03" db="EMBL/GenBank/DDBJ databases">
        <title>Genome sequence of Providencia stuartii strain, isolated from the salivary glands of larval Lucilia sericata.</title>
        <authorList>
            <person name="Yuan Y."/>
            <person name="Zhang Y."/>
            <person name="Fu S."/>
            <person name="Crippen T.L."/>
            <person name="Visi D."/>
            <person name="Benbow M.E."/>
            <person name="Allen M."/>
            <person name="Tomberlin J.K."/>
            <person name="Sze S.-H."/>
            <person name="Tarone A.M."/>
        </authorList>
    </citation>
    <scope>NUCLEOTIDE SEQUENCE [LARGE SCALE GENOMIC DNA]</scope>
    <source>
        <strain evidence="2 3">Crippen</strain>
    </source>
</reference>
<proteinExistence type="predicted"/>
<dbReference type="Pfam" id="PF04473">
    <property type="entry name" value="DUF553"/>
    <property type="match status" value="1"/>
</dbReference>
<gene>
    <name evidence="2" type="ORF">A3Q29_09600</name>
</gene>
<keyword evidence="3" id="KW-1185">Reference proteome</keyword>
<dbReference type="Gene3D" id="3.10.620.30">
    <property type="match status" value="1"/>
</dbReference>
<evidence type="ECO:0000313" key="3">
    <source>
        <dbReference type="Proteomes" id="UP000179588"/>
    </source>
</evidence>
<dbReference type="InterPro" id="IPR007562">
    <property type="entry name" value="Transglutaminase-like_domain"/>
</dbReference>
<comment type="caution">
    <text evidence="2">The sequence shown here is derived from an EMBL/GenBank/DDBJ whole genome shotgun (WGS) entry which is preliminary data.</text>
</comment>
<protein>
    <recommendedName>
        <fullName evidence="1">Transglutaminase-like domain-containing protein</fullName>
    </recommendedName>
</protein>
<organism evidence="2 3">
    <name type="scientific">Providencia stuartii</name>
    <dbReference type="NCBI Taxonomy" id="588"/>
    <lineage>
        <taxon>Bacteria</taxon>
        <taxon>Pseudomonadati</taxon>
        <taxon>Pseudomonadota</taxon>
        <taxon>Gammaproteobacteria</taxon>
        <taxon>Enterobacterales</taxon>
        <taxon>Morganellaceae</taxon>
        <taxon>Providencia</taxon>
    </lineage>
</organism>
<name>A0A1S1HKC0_PROST</name>
<dbReference type="SUPFAM" id="SSF54001">
    <property type="entry name" value="Cysteine proteinases"/>
    <property type="match status" value="1"/>
</dbReference>
<dbReference type="InterPro" id="IPR038765">
    <property type="entry name" value="Papain-like_cys_pep_sf"/>
</dbReference>
<evidence type="ECO:0000259" key="1">
    <source>
        <dbReference type="Pfam" id="PF04473"/>
    </source>
</evidence>
<dbReference type="EMBL" id="LVIE01000212">
    <property type="protein sequence ID" value="OHT22744.1"/>
    <property type="molecule type" value="Genomic_DNA"/>
</dbReference>